<feature type="compositionally biased region" description="Low complexity" evidence="1">
    <location>
        <begin position="62"/>
        <end position="84"/>
    </location>
</feature>
<proteinExistence type="predicted"/>
<sequence>MLLEQEMWVRVLPAALRRVLFWQPARSRRAQRCDCGPTFDAQTQQADVQGLHARPGQGPGGQQRPAAASDAHSAPNSASDSAAPERTTLEASLRLDCVSSSGCERCAEAEHVTSVTAQLCRAGRLSTLAKASPSGMLCASSRGSSRSSEASCAWRDDGAASLLRGTAGPTPSVRGFPRTRGCTAPGVRRGGAGSGMRWTHSGGAEPTLPRACSCRSTRLASSDVRVRTPLCVLGEESSRS</sequence>
<dbReference type="EMBL" id="KZ819290">
    <property type="protein sequence ID" value="PWN98848.1"/>
    <property type="molecule type" value="Genomic_DNA"/>
</dbReference>
<name>A0A316ZCS3_9BASI</name>
<dbReference type="AlphaFoldDB" id="A0A316ZCS3"/>
<dbReference type="GeneID" id="37267262"/>
<dbReference type="Proteomes" id="UP000245946">
    <property type="component" value="Unassembled WGS sequence"/>
</dbReference>
<accession>A0A316ZCS3</accession>
<gene>
    <name evidence="2" type="ORF">FA09DRAFT_255909</name>
</gene>
<feature type="region of interest" description="Disordered" evidence="1">
    <location>
        <begin position="44"/>
        <end position="86"/>
    </location>
</feature>
<evidence type="ECO:0000313" key="3">
    <source>
        <dbReference type="Proteomes" id="UP000245946"/>
    </source>
</evidence>
<protein>
    <submittedName>
        <fullName evidence="2">Uncharacterized protein</fullName>
    </submittedName>
</protein>
<organism evidence="2 3">
    <name type="scientific">Tilletiopsis washingtonensis</name>
    <dbReference type="NCBI Taxonomy" id="58919"/>
    <lineage>
        <taxon>Eukaryota</taxon>
        <taxon>Fungi</taxon>
        <taxon>Dikarya</taxon>
        <taxon>Basidiomycota</taxon>
        <taxon>Ustilaginomycotina</taxon>
        <taxon>Exobasidiomycetes</taxon>
        <taxon>Entylomatales</taxon>
        <taxon>Entylomatales incertae sedis</taxon>
        <taxon>Tilletiopsis</taxon>
    </lineage>
</organism>
<keyword evidence="3" id="KW-1185">Reference proteome</keyword>
<reference evidence="2 3" key="1">
    <citation type="journal article" date="2018" name="Mol. Biol. Evol.">
        <title>Broad Genomic Sampling Reveals a Smut Pathogenic Ancestry of the Fungal Clade Ustilaginomycotina.</title>
        <authorList>
            <person name="Kijpornyongpan T."/>
            <person name="Mondo S.J."/>
            <person name="Barry K."/>
            <person name="Sandor L."/>
            <person name="Lee J."/>
            <person name="Lipzen A."/>
            <person name="Pangilinan J."/>
            <person name="LaButti K."/>
            <person name="Hainaut M."/>
            <person name="Henrissat B."/>
            <person name="Grigoriev I.V."/>
            <person name="Spatafora J.W."/>
            <person name="Aime M.C."/>
        </authorList>
    </citation>
    <scope>NUCLEOTIDE SEQUENCE [LARGE SCALE GENOMIC DNA]</scope>
    <source>
        <strain evidence="2 3">MCA 4186</strain>
    </source>
</reference>
<evidence type="ECO:0000313" key="2">
    <source>
        <dbReference type="EMBL" id="PWN98848.1"/>
    </source>
</evidence>
<dbReference type="RefSeq" id="XP_025599127.1">
    <property type="nucleotide sequence ID" value="XM_025739716.1"/>
</dbReference>
<evidence type="ECO:0000256" key="1">
    <source>
        <dbReference type="SAM" id="MobiDB-lite"/>
    </source>
</evidence>
<feature type="region of interest" description="Disordered" evidence="1">
    <location>
        <begin position="164"/>
        <end position="197"/>
    </location>
</feature>